<dbReference type="Proteomes" id="UP001457282">
    <property type="component" value="Unassembled WGS sequence"/>
</dbReference>
<gene>
    <name evidence="1" type="ORF">M0R45_030622</name>
</gene>
<proteinExistence type="predicted"/>
<keyword evidence="2" id="KW-1185">Reference proteome</keyword>
<dbReference type="EMBL" id="JBEDUW010000006">
    <property type="protein sequence ID" value="KAK9922142.1"/>
    <property type="molecule type" value="Genomic_DNA"/>
</dbReference>
<accession>A0AAW1WFN9</accession>
<dbReference type="Gene3D" id="2.60.120.330">
    <property type="entry name" value="B-lactam Antibiotic, Isopenicillin N Synthase, Chain"/>
    <property type="match status" value="1"/>
</dbReference>
<evidence type="ECO:0000313" key="2">
    <source>
        <dbReference type="Proteomes" id="UP001457282"/>
    </source>
</evidence>
<sequence>MELSVIDLSLYLESKEGKVRDLCGKVSRSLRETGALLVKDPRCTVQDNDRFLEIMERYFDSPSEFKRLQERPQLHYQVAPQFFSFFM</sequence>
<organism evidence="1 2">
    <name type="scientific">Rubus argutus</name>
    <name type="common">Southern blackberry</name>
    <dbReference type="NCBI Taxonomy" id="59490"/>
    <lineage>
        <taxon>Eukaryota</taxon>
        <taxon>Viridiplantae</taxon>
        <taxon>Streptophyta</taxon>
        <taxon>Embryophyta</taxon>
        <taxon>Tracheophyta</taxon>
        <taxon>Spermatophyta</taxon>
        <taxon>Magnoliopsida</taxon>
        <taxon>eudicotyledons</taxon>
        <taxon>Gunneridae</taxon>
        <taxon>Pentapetalae</taxon>
        <taxon>rosids</taxon>
        <taxon>fabids</taxon>
        <taxon>Rosales</taxon>
        <taxon>Rosaceae</taxon>
        <taxon>Rosoideae</taxon>
        <taxon>Rosoideae incertae sedis</taxon>
        <taxon>Rubus</taxon>
    </lineage>
</organism>
<protein>
    <submittedName>
        <fullName evidence="1">Uncharacterized protein</fullName>
    </submittedName>
</protein>
<name>A0AAW1WFN9_RUBAR</name>
<evidence type="ECO:0000313" key="1">
    <source>
        <dbReference type="EMBL" id="KAK9922142.1"/>
    </source>
</evidence>
<dbReference type="SUPFAM" id="SSF51197">
    <property type="entry name" value="Clavaminate synthase-like"/>
    <property type="match status" value="1"/>
</dbReference>
<dbReference type="AlphaFoldDB" id="A0AAW1WFN9"/>
<reference evidence="1 2" key="1">
    <citation type="journal article" date="2023" name="G3 (Bethesda)">
        <title>A chromosome-length genome assembly and annotation of blackberry (Rubus argutus, cv. 'Hillquist').</title>
        <authorList>
            <person name="Bruna T."/>
            <person name="Aryal R."/>
            <person name="Dudchenko O."/>
            <person name="Sargent D.J."/>
            <person name="Mead D."/>
            <person name="Buti M."/>
            <person name="Cavallini A."/>
            <person name="Hytonen T."/>
            <person name="Andres J."/>
            <person name="Pham M."/>
            <person name="Weisz D."/>
            <person name="Mascagni F."/>
            <person name="Usai G."/>
            <person name="Natali L."/>
            <person name="Bassil N."/>
            <person name="Fernandez G.E."/>
            <person name="Lomsadze A."/>
            <person name="Armour M."/>
            <person name="Olukolu B."/>
            <person name="Poorten T."/>
            <person name="Britton C."/>
            <person name="Davik J."/>
            <person name="Ashrafi H."/>
            <person name="Aiden E.L."/>
            <person name="Borodovsky M."/>
            <person name="Worthington M."/>
        </authorList>
    </citation>
    <scope>NUCLEOTIDE SEQUENCE [LARGE SCALE GENOMIC DNA]</scope>
    <source>
        <strain evidence="1">PI 553951</strain>
    </source>
</reference>
<dbReference type="InterPro" id="IPR027443">
    <property type="entry name" value="IPNS-like_sf"/>
</dbReference>
<comment type="caution">
    <text evidence="1">The sequence shown here is derived from an EMBL/GenBank/DDBJ whole genome shotgun (WGS) entry which is preliminary data.</text>
</comment>